<comment type="similarity">
    <text evidence="10">Belongs to the NqrB/RnfD family.</text>
</comment>
<keyword evidence="6 10" id="KW-1278">Translocase</keyword>
<feature type="transmembrane region" description="Helical" evidence="10">
    <location>
        <begin position="252"/>
        <end position="272"/>
    </location>
</feature>
<dbReference type="GO" id="GO:0005886">
    <property type="term" value="C:plasma membrane"/>
    <property type="evidence" value="ECO:0007669"/>
    <property type="project" value="UniProtKB-SubCell"/>
</dbReference>
<evidence type="ECO:0000256" key="4">
    <source>
        <dbReference type="ARBA" id="ARBA00022643"/>
    </source>
</evidence>
<sequence>MNSLAKTLTIRSSPHIAAVAGVDTIMFNVVMALMPVSLYAVYAFGLSALLVMVTAVLSCVLTEHLLCRVSGRATTIGDWSAVITGLLYGLTLPPSLPLWMVVAGGAIAIGLGKFLFGGLGGNPFNPALVGRAILQAAFPAAMTTWPVYEDRPFASLPTSTLTLPMTVPQYDGMTAPTPLSDWKFNQVAASTGDLFLGATAGSTGETCALLILIGGVYLAARNMMSWRIPVGVIGTVAILSFVLNLWNPDKYAGPWFMVFSGGLMLGAVFMATDMVASPMTHLGGLVYGAIIGLLVVLIRVWGGMPEGVMYAILIGNALSPHIDSLIQPTVYGTAKGRKKELAKGGAK</sequence>
<protein>
    <recommendedName>
        <fullName evidence="10">Ion-translocating oxidoreductase complex subunit D</fullName>
        <ecNumber evidence="10">7.-.-.-</ecNumber>
    </recommendedName>
    <alternativeName>
        <fullName evidence="10">Rnf electron transport complex subunit D</fullName>
    </alternativeName>
</protein>
<keyword evidence="10" id="KW-1003">Cell membrane</keyword>
<feature type="transmembrane region" description="Helical" evidence="10">
    <location>
        <begin position="226"/>
        <end position="246"/>
    </location>
</feature>
<evidence type="ECO:0000313" key="11">
    <source>
        <dbReference type="EMBL" id="TWU66953.1"/>
    </source>
</evidence>
<keyword evidence="8 10" id="KW-1133">Transmembrane helix</keyword>
<proteinExistence type="inferred from homology"/>
<keyword evidence="4 10" id="KW-0288">FMN</keyword>
<name>A0A5C6G161_9PLAN</name>
<feature type="transmembrane region" description="Helical" evidence="10">
    <location>
        <begin position="96"/>
        <end position="116"/>
    </location>
</feature>
<dbReference type="EMBL" id="SJPZ01000001">
    <property type="protein sequence ID" value="TWU66953.1"/>
    <property type="molecule type" value="Genomic_DNA"/>
</dbReference>
<comment type="subunit">
    <text evidence="10">The complex is composed of six subunits: RnfA, RnfB, RnfC, RnfD, RnfE and RnfG.</text>
</comment>
<evidence type="ECO:0000256" key="5">
    <source>
        <dbReference type="ARBA" id="ARBA00022692"/>
    </source>
</evidence>
<organism evidence="11 12">
    <name type="scientific">Crateriforma conspicua</name>
    <dbReference type="NCBI Taxonomy" id="2527996"/>
    <lineage>
        <taxon>Bacteria</taxon>
        <taxon>Pseudomonadati</taxon>
        <taxon>Planctomycetota</taxon>
        <taxon>Planctomycetia</taxon>
        <taxon>Planctomycetales</taxon>
        <taxon>Planctomycetaceae</taxon>
        <taxon>Crateriforma</taxon>
    </lineage>
</organism>
<feature type="transmembrane region" description="Helical" evidence="10">
    <location>
        <begin position="12"/>
        <end position="33"/>
    </location>
</feature>
<dbReference type="RefSeq" id="WP_146413471.1">
    <property type="nucleotide sequence ID" value="NZ_SJPZ01000001.1"/>
</dbReference>
<accession>A0A5C6G161</accession>
<keyword evidence="5 10" id="KW-0812">Transmembrane</keyword>
<dbReference type="GO" id="GO:0055085">
    <property type="term" value="P:transmembrane transport"/>
    <property type="evidence" value="ECO:0007669"/>
    <property type="project" value="InterPro"/>
</dbReference>
<comment type="cofactor">
    <cofactor evidence="10">
        <name>FMN</name>
        <dbReference type="ChEBI" id="CHEBI:58210"/>
    </cofactor>
</comment>
<gene>
    <name evidence="10 11" type="primary">rnfD</name>
    <name evidence="11" type="ORF">V7x_25250</name>
</gene>
<dbReference type="PANTHER" id="PTHR30578:SF0">
    <property type="entry name" value="ION-TRANSLOCATING OXIDOREDUCTASE COMPLEX SUBUNIT D"/>
    <property type="match status" value="1"/>
</dbReference>
<evidence type="ECO:0000256" key="6">
    <source>
        <dbReference type="ARBA" id="ARBA00022967"/>
    </source>
</evidence>
<evidence type="ECO:0000313" key="12">
    <source>
        <dbReference type="Proteomes" id="UP000316476"/>
    </source>
</evidence>
<reference evidence="11 12" key="1">
    <citation type="submission" date="2019-02" db="EMBL/GenBank/DDBJ databases">
        <title>Deep-cultivation of Planctomycetes and their phenomic and genomic characterization uncovers novel biology.</title>
        <authorList>
            <person name="Wiegand S."/>
            <person name="Jogler M."/>
            <person name="Boedeker C."/>
            <person name="Pinto D."/>
            <person name="Vollmers J."/>
            <person name="Rivas-Marin E."/>
            <person name="Kohn T."/>
            <person name="Peeters S.H."/>
            <person name="Heuer A."/>
            <person name="Rast P."/>
            <person name="Oberbeckmann S."/>
            <person name="Bunk B."/>
            <person name="Jeske O."/>
            <person name="Meyerdierks A."/>
            <person name="Storesund J.E."/>
            <person name="Kallscheuer N."/>
            <person name="Luecker S."/>
            <person name="Lage O.M."/>
            <person name="Pohl T."/>
            <person name="Merkel B.J."/>
            <person name="Hornburger P."/>
            <person name="Mueller R.-W."/>
            <person name="Bruemmer F."/>
            <person name="Labrenz M."/>
            <person name="Spormann A.M."/>
            <person name="Op Den Camp H."/>
            <person name="Overmann J."/>
            <person name="Amann R."/>
            <person name="Jetten M.S.M."/>
            <person name="Mascher T."/>
            <person name="Medema M.H."/>
            <person name="Devos D.P."/>
            <person name="Kaster A.-K."/>
            <person name="Ovreas L."/>
            <person name="Rohde M."/>
            <person name="Galperin M.Y."/>
            <person name="Jogler C."/>
        </authorList>
    </citation>
    <scope>NUCLEOTIDE SEQUENCE [LARGE SCALE GENOMIC DNA]</scope>
    <source>
        <strain evidence="11 12">V7</strain>
    </source>
</reference>
<evidence type="ECO:0000256" key="2">
    <source>
        <dbReference type="ARBA" id="ARBA00022553"/>
    </source>
</evidence>
<feature type="modified residue" description="FMN phosphoryl threonine" evidence="10">
    <location>
        <position position="177"/>
    </location>
</feature>
<dbReference type="GO" id="GO:0022900">
    <property type="term" value="P:electron transport chain"/>
    <property type="evidence" value="ECO:0007669"/>
    <property type="project" value="UniProtKB-UniRule"/>
</dbReference>
<feature type="transmembrane region" description="Helical" evidence="10">
    <location>
        <begin position="194"/>
        <end position="219"/>
    </location>
</feature>
<evidence type="ECO:0000256" key="10">
    <source>
        <dbReference type="HAMAP-Rule" id="MF_00462"/>
    </source>
</evidence>
<keyword evidence="9 10" id="KW-0472">Membrane</keyword>
<keyword evidence="2 10" id="KW-0597">Phosphoprotein</keyword>
<comment type="function">
    <text evidence="10">Part of a membrane-bound complex that couples electron transfer with translocation of ions across the membrane.</text>
</comment>
<comment type="subcellular location">
    <subcellularLocation>
        <location evidence="10">Cell membrane</location>
        <topology evidence="10">Multi-pass membrane protein</topology>
    </subcellularLocation>
</comment>
<keyword evidence="1 10" id="KW-0813">Transport</keyword>
<feature type="transmembrane region" description="Helical" evidence="10">
    <location>
        <begin position="39"/>
        <end position="61"/>
    </location>
</feature>
<keyword evidence="7 10" id="KW-0249">Electron transport</keyword>
<dbReference type="HAMAP" id="MF_00462">
    <property type="entry name" value="RsxD_RnfD"/>
    <property type="match status" value="1"/>
</dbReference>
<dbReference type="InterPro" id="IPR011303">
    <property type="entry name" value="RnfD_bac"/>
</dbReference>
<feature type="transmembrane region" description="Helical" evidence="10">
    <location>
        <begin position="284"/>
        <end position="302"/>
    </location>
</feature>
<dbReference type="OrthoDB" id="9776359at2"/>
<feature type="transmembrane region" description="Helical" evidence="10">
    <location>
        <begin position="73"/>
        <end position="90"/>
    </location>
</feature>
<dbReference type="NCBIfam" id="TIGR01946">
    <property type="entry name" value="rnfD"/>
    <property type="match status" value="1"/>
</dbReference>
<evidence type="ECO:0000256" key="8">
    <source>
        <dbReference type="ARBA" id="ARBA00022989"/>
    </source>
</evidence>
<dbReference type="EC" id="7.-.-.-" evidence="10"/>
<dbReference type="Proteomes" id="UP000316476">
    <property type="component" value="Unassembled WGS sequence"/>
</dbReference>
<evidence type="ECO:0000256" key="1">
    <source>
        <dbReference type="ARBA" id="ARBA00022448"/>
    </source>
</evidence>
<evidence type="ECO:0000256" key="7">
    <source>
        <dbReference type="ARBA" id="ARBA00022982"/>
    </source>
</evidence>
<dbReference type="Pfam" id="PF03116">
    <property type="entry name" value="NQR2_RnfD_RnfE"/>
    <property type="match status" value="1"/>
</dbReference>
<dbReference type="AlphaFoldDB" id="A0A5C6G161"/>
<dbReference type="PANTHER" id="PTHR30578">
    <property type="entry name" value="ELECTRON TRANSPORT COMPLEX PROTEIN RNFD"/>
    <property type="match status" value="1"/>
</dbReference>
<dbReference type="InterPro" id="IPR004338">
    <property type="entry name" value="NqrB/RnfD"/>
</dbReference>
<comment type="caution">
    <text evidence="11">The sequence shown here is derived from an EMBL/GenBank/DDBJ whole genome shotgun (WGS) entry which is preliminary data.</text>
</comment>
<evidence type="ECO:0000256" key="9">
    <source>
        <dbReference type="ARBA" id="ARBA00023136"/>
    </source>
</evidence>
<keyword evidence="3 10" id="KW-0285">Flavoprotein</keyword>
<evidence type="ECO:0000256" key="3">
    <source>
        <dbReference type="ARBA" id="ARBA00022630"/>
    </source>
</evidence>